<comment type="caution">
    <text evidence="4">The sequence shown here is derived from an EMBL/GenBank/DDBJ whole genome shotgun (WGS) entry which is preliminary data.</text>
</comment>
<evidence type="ECO:0000256" key="1">
    <source>
        <dbReference type="ARBA" id="ARBA00022679"/>
    </source>
</evidence>
<keyword evidence="5" id="KW-1185">Reference proteome</keyword>
<dbReference type="Pfam" id="PF00583">
    <property type="entry name" value="Acetyltransf_1"/>
    <property type="match status" value="1"/>
</dbReference>
<dbReference type="NCBIfam" id="NF033083">
    <property type="entry name" value="AAC_3_I"/>
    <property type="match status" value="1"/>
</dbReference>
<dbReference type="Gene3D" id="3.40.630.30">
    <property type="match status" value="1"/>
</dbReference>
<organism evidence="4 5">
    <name type="scientific">Parasphingorhabdus litoris</name>
    <dbReference type="NCBI Taxonomy" id="394733"/>
    <lineage>
        <taxon>Bacteria</taxon>
        <taxon>Pseudomonadati</taxon>
        <taxon>Pseudomonadota</taxon>
        <taxon>Alphaproteobacteria</taxon>
        <taxon>Sphingomonadales</taxon>
        <taxon>Sphingomonadaceae</taxon>
        <taxon>Parasphingorhabdus</taxon>
    </lineage>
</organism>
<name>A0ABN1A5K7_9SPHN</name>
<reference evidence="5" key="1">
    <citation type="journal article" date="2019" name="Int. J. Syst. Evol. Microbiol.">
        <title>The Global Catalogue of Microorganisms (GCM) 10K type strain sequencing project: providing services to taxonomists for standard genome sequencing and annotation.</title>
        <authorList>
            <consortium name="The Broad Institute Genomics Platform"/>
            <consortium name="The Broad Institute Genome Sequencing Center for Infectious Disease"/>
            <person name="Wu L."/>
            <person name="Ma J."/>
        </authorList>
    </citation>
    <scope>NUCLEOTIDE SEQUENCE [LARGE SCALE GENOMIC DNA]</scope>
    <source>
        <strain evidence="5">JCM 14162</strain>
    </source>
</reference>
<dbReference type="PANTHER" id="PTHR42919:SF8">
    <property type="entry name" value="N-ALPHA-ACETYLTRANSFERASE 50"/>
    <property type="match status" value="1"/>
</dbReference>
<dbReference type="CDD" id="cd04301">
    <property type="entry name" value="NAT_SF"/>
    <property type="match status" value="1"/>
</dbReference>
<evidence type="ECO:0000313" key="4">
    <source>
        <dbReference type="EMBL" id="GAA0468087.1"/>
    </source>
</evidence>
<accession>A0ABN1A5K7</accession>
<dbReference type="Proteomes" id="UP001500713">
    <property type="component" value="Unassembled WGS sequence"/>
</dbReference>
<protein>
    <recommendedName>
        <fullName evidence="3">N-acetyltransferase domain-containing protein</fullName>
    </recommendedName>
</protein>
<dbReference type="InterPro" id="IPR016181">
    <property type="entry name" value="Acyl_CoA_acyltransferase"/>
</dbReference>
<dbReference type="InterPro" id="IPR000182">
    <property type="entry name" value="GNAT_dom"/>
</dbReference>
<dbReference type="PANTHER" id="PTHR42919">
    <property type="entry name" value="N-ALPHA-ACETYLTRANSFERASE"/>
    <property type="match status" value="1"/>
</dbReference>
<keyword evidence="1" id="KW-0808">Transferase</keyword>
<evidence type="ECO:0000256" key="2">
    <source>
        <dbReference type="ARBA" id="ARBA00023315"/>
    </source>
</evidence>
<proteinExistence type="predicted"/>
<dbReference type="PROSITE" id="PS51186">
    <property type="entry name" value="GNAT"/>
    <property type="match status" value="1"/>
</dbReference>
<sequence>MTLGGEDGEPASFGDDRTYAMDHGMSTDPLLATIQQLSQTDIGLARALLNVFGTAFEDETTYDASASSDVYLKKLLTRQHFIALVALVDGEVVGGLAAYEMEKLEQERSEIYIYDLAVLENHRRKHIATQLINAVREIAANRGAWVVFVQADHGDDPAIALYSGLGTRADVLHFDIAVAGDEKDTGQG</sequence>
<dbReference type="InterPro" id="IPR051556">
    <property type="entry name" value="N-term/lysine_N-AcTrnsfr"/>
</dbReference>
<evidence type="ECO:0000259" key="3">
    <source>
        <dbReference type="PROSITE" id="PS51186"/>
    </source>
</evidence>
<evidence type="ECO:0000313" key="5">
    <source>
        <dbReference type="Proteomes" id="UP001500713"/>
    </source>
</evidence>
<gene>
    <name evidence="4" type="ORF">GCM10009096_06190</name>
</gene>
<dbReference type="SUPFAM" id="SSF55729">
    <property type="entry name" value="Acyl-CoA N-acyltransferases (Nat)"/>
    <property type="match status" value="1"/>
</dbReference>
<dbReference type="EMBL" id="BAAAEM010000002">
    <property type="protein sequence ID" value="GAA0468087.1"/>
    <property type="molecule type" value="Genomic_DNA"/>
</dbReference>
<feature type="domain" description="N-acetyltransferase" evidence="3">
    <location>
        <begin position="32"/>
        <end position="187"/>
    </location>
</feature>
<keyword evidence="2" id="KW-0012">Acyltransferase</keyword>